<evidence type="ECO:0000256" key="1">
    <source>
        <dbReference type="SAM" id="MobiDB-lite"/>
    </source>
</evidence>
<gene>
    <name evidence="2" type="primary">OP_Ba0021N11.3</name>
</gene>
<proteinExistence type="predicted"/>
<dbReference type="AlphaFoldDB" id="A0A1V1H0J5"/>
<name>A0A1V1H0J5_ORYPU</name>
<dbReference type="EMBL" id="AP011465">
    <property type="protein sequence ID" value="BAX24890.1"/>
    <property type="molecule type" value="Genomic_DNA"/>
</dbReference>
<protein>
    <submittedName>
        <fullName evidence="2">Uncharacterized protein</fullName>
    </submittedName>
</protein>
<feature type="region of interest" description="Disordered" evidence="1">
    <location>
        <begin position="1"/>
        <end position="45"/>
    </location>
</feature>
<evidence type="ECO:0000313" key="2">
    <source>
        <dbReference type="EMBL" id="BAX24890.1"/>
    </source>
</evidence>
<feature type="compositionally biased region" description="Low complexity" evidence="1">
    <location>
        <begin position="25"/>
        <end position="44"/>
    </location>
</feature>
<dbReference type="PANTHER" id="PTHR46702:SF2">
    <property type="entry name" value="DNA LIGASE (DUF1666)"/>
    <property type="match status" value="1"/>
</dbReference>
<organism evidence="2">
    <name type="scientific">Oryza punctata</name>
    <name type="common">Red rice</name>
    <dbReference type="NCBI Taxonomy" id="4537"/>
    <lineage>
        <taxon>Eukaryota</taxon>
        <taxon>Viridiplantae</taxon>
        <taxon>Streptophyta</taxon>
        <taxon>Embryophyta</taxon>
        <taxon>Tracheophyta</taxon>
        <taxon>Spermatophyta</taxon>
        <taxon>Magnoliopsida</taxon>
        <taxon>Liliopsida</taxon>
        <taxon>Poales</taxon>
        <taxon>Poaceae</taxon>
        <taxon>BOP clade</taxon>
        <taxon>Oryzoideae</taxon>
        <taxon>Oryzeae</taxon>
        <taxon>Oryzinae</taxon>
        <taxon>Oryza</taxon>
    </lineage>
</organism>
<accession>A0A1V1H0J5</accession>
<dbReference type="PANTHER" id="PTHR46702">
    <property type="entry name" value="DNA LIGASE (DUF1666)-RELATED"/>
    <property type="match status" value="1"/>
</dbReference>
<reference evidence="2" key="1">
    <citation type="submission" date="2009-05" db="EMBL/GenBank/DDBJ databases">
        <title>Oryza sativa Japonica Group genomic DNA, chromosome 6, BAC clone:KMK0024M20, cultivar:Khau Mac Kho.</title>
        <authorList>
            <person name="Matsumoto T."/>
            <person name="Wu J."/>
            <person name="Kanamori H."/>
        </authorList>
    </citation>
    <scope>NUCLEOTIDE SEQUENCE</scope>
    <source>
        <strain evidence="2">IRGC 105690</strain>
    </source>
</reference>
<sequence length="170" mass="18971">MARKGGGAVQREREREDDKEDSRFDASMLTSESMSKSSVEWRSSTVTKDLETEYPFSSSSRRSSSQWELYAQRGHGRSRHGGNIVVRCYPAHVQQFQVHRPAPPLLSRPGEVDGCGSRFPLLTMRGKPQSHHWPRVTIGFRVLELADGSCQSPTVVSTDAKNTHCPGRSA</sequence>
<feature type="compositionally biased region" description="Basic and acidic residues" evidence="1">
    <location>
        <begin position="10"/>
        <end position="24"/>
    </location>
</feature>